<keyword evidence="4" id="KW-1185">Reference proteome</keyword>
<dbReference type="PRINTS" id="PR01955">
    <property type="entry name" value="LANCFRANKIA"/>
</dbReference>
<gene>
    <name evidence="3" type="ORF">GO493_30155</name>
</gene>
<organism evidence="3 4">
    <name type="scientific">Chitinophaga tropicalis</name>
    <dbReference type="NCBI Taxonomy" id="2683588"/>
    <lineage>
        <taxon>Bacteria</taxon>
        <taxon>Pseudomonadati</taxon>
        <taxon>Bacteroidota</taxon>
        <taxon>Chitinophagia</taxon>
        <taxon>Chitinophagales</taxon>
        <taxon>Chitinophagaceae</taxon>
        <taxon>Chitinophaga</taxon>
    </lineage>
</organism>
<name>A0A7K1UDZ6_9BACT</name>
<dbReference type="PRINTS" id="PR01950">
    <property type="entry name" value="LANCSUPER"/>
</dbReference>
<dbReference type="SUPFAM" id="SSF158745">
    <property type="entry name" value="LanC-like"/>
    <property type="match status" value="1"/>
</dbReference>
<dbReference type="EMBL" id="WRXN01000030">
    <property type="protein sequence ID" value="MVT12553.1"/>
    <property type="molecule type" value="Genomic_DNA"/>
</dbReference>
<evidence type="ECO:0000256" key="1">
    <source>
        <dbReference type="PIRSR" id="PIRSR607822-1"/>
    </source>
</evidence>
<evidence type="ECO:0000313" key="4">
    <source>
        <dbReference type="Proteomes" id="UP000461730"/>
    </source>
</evidence>
<dbReference type="CDD" id="cd04793">
    <property type="entry name" value="LanC"/>
    <property type="match status" value="1"/>
</dbReference>
<dbReference type="InterPro" id="IPR033889">
    <property type="entry name" value="LanC"/>
</dbReference>
<accession>A0A7K1UDZ6</accession>
<dbReference type="Proteomes" id="UP000461730">
    <property type="component" value="Unassembled WGS sequence"/>
</dbReference>
<feature type="binding site" evidence="1">
    <location>
        <position position="312"/>
    </location>
    <ligand>
        <name>Zn(2+)</name>
        <dbReference type="ChEBI" id="CHEBI:29105"/>
    </ligand>
</feature>
<reference evidence="3 4" key="1">
    <citation type="submission" date="2019-12" db="EMBL/GenBank/DDBJ databases">
        <title>Chitinophaga sp. strain ysch24 (GDMCC 1.1355), whole genome shotgun sequence.</title>
        <authorList>
            <person name="Zhang X."/>
        </authorList>
    </citation>
    <scope>NUCLEOTIDE SEQUENCE [LARGE SCALE GENOMIC DNA]</scope>
    <source>
        <strain evidence="4">ysch24</strain>
    </source>
</reference>
<keyword evidence="1" id="KW-0479">Metal-binding</keyword>
<sequence>MDQKKEVTRVLEDISGTLNNFIEQTASPGLLSGYTGCALFFAYYYKLTGKKKYLKKVHHILLQSIRELAATPLPSSHCNGISGIAWCIQHLINEGFADAGDMADIFEEVDELLGNAIQDELQQQRYDFLHEGLGIALYFLEKEDHIAAPLTDVVTLLEKAAVPFSEGISWQDHVTELKENGQPLMSFNMGLAHGVPAIITILGMIYHKGIEKDRTRLLIERSMSWILATRNLSEENVTSLYPVLVDSNRVALTGKQSRLGWCYGDLSIATLLLNTGHWLGNASYKEEALNILNHTLQYRDARNGSVHDACLCHGSAGISHIYRRSYLLTGQFALLEGADKWLAYTLQLNNRKDGAAGFKFYAKDSYENSYGLLEGITGIGLSLIAALDNNNAPAWDRCLLLS</sequence>
<dbReference type="InterPro" id="IPR007822">
    <property type="entry name" value="LANC-like"/>
</dbReference>
<evidence type="ECO:0008006" key="5">
    <source>
        <dbReference type="Google" id="ProtNLM"/>
    </source>
</evidence>
<evidence type="ECO:0000256" key="2">
    <source>
        <dbReference type="SAM" id="Phobius"/>
    </source>
</evidence>
<comment type="caution">
    <text evidence="3">The sequence shown here is derived from an EMBL/GenBank/DDBJ whole genome shotgun (WGS) entry which is preliminary data.</text>
</comment>
<feature type="transmembrane region" description="Helical" evidence="2">
    <location>
        <begin position="187"/>
        <end position="206"/>
    </location>
</feature>
<dbReference type="Gene3D" id="1.50.10.20">
    <property type="match status" value="1"/>
</dbReference>
<proteinExistence type="predicted"/>
<dbReference type="AlphaFoldDB" id="A0A7K1UDZ6"/>
<dbReference type="SMART" id="SM01260">
    <property type="entry name" value="LANC_like"/>
    <property type="match status" value="1"/>
</dbReference>
<keyword evidence="2" id="KW-1133">Transmembrane helix</keyword>
<dbReference type="Pfam" id="PF05147">
    <property type="entry name" value="LANC_like"/>
    <property type="match status" value="1"/>
</dbReference>
<feature type="binding site" evidence="1">
    <location>
        <position position="313"/>
    </location>
    <ligand>
        <name>Zn(2+)</name>
        <dbReference type="ChEBI" id="CHEBI:29105"/>
    </ligand>
</feature>
<keyword evidence="1" id="KW-0862">Zinc</keyword>
<dbReference type="RefSeq" id="WP_157309969.1">
    <property type="nucleotide sequence ID" value="NZ_WRXN01000030.1"/>
</dbReference>
<feature type="binding site" evidence="1">
    <location>
        <position position="262"/>
    </location>
    <ligand>
        <name>Zn(2+)</name>
        <dbReference type="ChEBI" id="CHEBI:29105"/>
    </ligand>
</feature>
<keyword evidence="2" id="KW-0472">Membrane</keyword>
<protein>
    <recommendedName>
        <fullName evidence="5">Lanthionine synthetase</fullName>
    </recommendedName>
</protein>
<evidence type="ECO:0000313" key="3">
    <source>
        <dbReference type="EMBL" id="MVT12553.1"/>
    </source>
</evidence>
<dbReference type="GO" id="GO:0031179">
    <property type="term" value="P:peptide modification"/>
    <property type="evidence" value="ECO:0007669"/>
    <property type="project" value="InterPro"/>
</dbReference>
<dbReference type="GO" id="GO:0046872">
    <property type="term" value="F:metal ion binding"/>
    <property type="evidence" value="ECO:0007669"/>
    <property type="project" value="UniProtKB-KW"/>
</dbReference>
<keyword evidence="2" id="KW-0812">Transmembrane</keyword>
<feature type="transmembrane region" description="Helical" evidence="2">
    <location>
        <begin position="26"/>
        <end position="45"/>
    </location>
</feature>